<dbReference type="RefSeq" id="WP_250197139.1">
    <property type="nucleotide sequence ID" value="NZ_CP097636.1"/>
</dbReference>
<name>A0ABY4SA55_AQUTE</name>
<dbReference type="Pfam" id="PF14301">
    <property type="entry name" value="DUF4376"/>
    <property type="match status" value="1"/>
</dbReference>
<dbReference type="InterPro" id="IPR025484">
    <property type="entry name" value="DUF4376"/>
</dbReference>
<keyword evidence="3" id="KW-1185">Reference proteome</keyword>
<reference evidence="2" key="1">
    <citation type="submission" date="2022-05" db="EMBL/GenBank/DDBJ databases">
        <title>An RpoN-dependent PEP-CTERM gene is involved in floc formation of an Aquincola tertiaricarbonis strain.</title>
        <authorList>
            <person name="Qiu D."/>
            <person name="Xia M."/>
        </authorList>
    </citation>
    <scope>NUCLEOTIDE SEQUENCE</scope>
    <source>
        <strain evidence="2">RN12</strain>
    </source>
</reference>
<evidence type="ECO:0000313" key="3">
    <source>
        <dbReference type="Proteomes" id="UP001056201"/>
    </source>
</evidence>
<sequence length="212" mass="22774">MPINKTMTAPNGAAVTYHKPGSAEVNYQQGVAVVRVLSWANQASHDAAAGNNPVWSWPITIAIADVANVELAITTSGIFAGGSIVADLSGGLPARRARHWAFIKQQREAREYAGFTWDGSTFDSDPDSRARITGAVIEAQALGPEFTRTWRLADNTLRVLDAKDMLEVGRALGAHVGRVFDIGNALYQQIQASDDPESITWPASVETQLSEA</sequence>
<feature type="domain" description="DUF4376" evidence="1">
    <location>
        <begin position="95"/>
        <end position="196"/>
    </location>
</feature>
<protein>
    <submittedName>
        <fullName evidence="2">DUF4376 domain-containing protein</fullName>
    </submittedName>
</protein>
<accession>A0ABY4SA55</accession>
<evidence type="ECO:0000313" key="2">
    <source>
        <dbReference type="EMBL" id="URI08921.1"/>
    </source>
</evidence>
<proteinExistence type="predicted"/>
<dbReference type="Proteomes" id="UP001056201">
    <property type="component" value="Chromosome 2"/>
</dbReference>
<evidence type="ECO:0000259" key="1">
    <source>
        <dbReference type="Pfam" id="PF14301"/>
    </source>
</evidence>
<organism evidence="2 3">
    <name type="scientific">Aquincola tertiaricarbonis</name>
    <dbReference type="NCBI Taxonomy" id="391953"/>
    <lineage>
        <taxon>Bacteria</taxon>
        <taxon>Pseudomonadati</taxon>
        <taxon>Pseudomonadota</taxon>
        <taxon>Betaproteobacteria</taxon>
        <taxon>Burkholderiales</taxon>
        <taxon>Sphaerotilaceae</taxon>
        <taxon>Aquincola</taxon>
    </lineage>
</organism>
<gene>
    <name evidence="2" type="ORF">MW290_25470</name>
</gene>
<dbReference type="EMBL" id="CP097636">
    <property type="protein sequence ID" value="URI08921.1"/>
    <property type="molecule type" value="Genomic_DNA"/>
</dbReference>